<evidence type="ECO:0000256" key="1">
    <source>
        <dbReference type="PROSITE-ProRule" id="PRU01011"/>
    </source>
</evidence>
<evidence type="ECO:0000313" key="2">
    <source>
        <dbReference type="EMBL" id="KAL0633693.1"/>
    </source>
</evidence>
<dbReference type="SUPFAM" id="SSF50923">
    <property type="entry name" value="Hemopexin-like domain"/>
    <property type="match status" value="1"/>
</dbReference>
<feature type="repeat" description="Hemopexin" evidence="1">
    <location>
        <begin position="111"/>
        <end position="162"/>
    </location>
</feature>
<organism evidence="2 3">
    <name type="scientific">Discina gigas</name>
    <dbReference type="NCBI Taxonomy" id="1032678"/>
    <lineage>
        <taxon>Eukaryota</taxon>
        <taxon>Fungi</taxon>
        <taxon>Dikarya</taxon>
        <taxon>Ascomycota</taxon>
        <taxon>Pezizomycotina</taxon>
        <taxon>Pezizomycetes</taxon>
        <taxon>Pezizales</taxon>
        <taxon>Discinaceae</taxon>
        <taxon>Discina</taxon>
    </lineage>
</organism>
<protein>
    <submittedName>
        <fullName evidence="2">Uncharacterized protein</fullName>
    </submittedName>
</protein>
<feature type="repeat" description="Hemopexin" evidence="1">
    <location>
        <begin position="56"/>
        <end position="106"/>
    </location>
</feature>
<sequence>MSTKACFSVVMGTAYFFNRNKYIRADGIQIGKSGDYVAAGPTPIVNAWESLREAKFDSIDAVLGLGNGVAYFFSGTNYIRVDGIQLGKSNCLGAGPHPISSCWPSLKKAGFETIDAVLPMGGGVAYFFSGTRYIRVGGIHAGNGADKLEAGPHQIADQWASLKKAGFYSVDAVLSVGDSVAYFFSGSQYARVEGIVLGAGGDTLAVGPCQIYHGWTSLRGFW</sequence>
<dbReference type="Gene3D" id="2.110.10.10">
    <property type="entry name" value="Hemopexin-like domain"/>
    <property type="match status" value="2"/>
</dbReference>
<keyword evidence="3" id="KW-1185">Reference proteome</keyword>
<evidence type="ECO:0000313" key="3">
    <source>
        <dbReference type="Proteomes" id="UP001447188"/>
    </source>
</evidence>
<dbReference type="InterPro" id="IPR036375">
    <property type="entry name" value="Hemopexin-like_dom_sf"/>
</dbReference>
<accession>A0ABR3GCW0</accession>
<reference evidence="2 3" key="1">
    <citation type="submission" date="2024-02" db="EMBL/GenBank/DDBJ databases">
        <title>Discinaceae phylogenomics.</title>
        <authorList>
            <person name="Dirks A.C."/>
            <person name="James T.Y."/>
        </authorList>
    </citation>
    <scope>NUCLEOTIDE SEQUENCE [LARGE SCALE GENOMIC DNA]</scope>
    <source>
        <strain evidence="2 3">ACD0624</strain>
    </source>
</reference>
<dbReference type="Proteomes" id="UP001447188">
    <property type="component" value="Unassembled WGS sequence"/>
</dbReference>
<dbReference type="EMBL" id="JBBBZM010000117">
    <property type="protein sequence ID" value="KAL0633693.1"/>
    <property type="molecule type" value="Genomic_DNA"/>
</dbReference>
<proteinExistence type="predicted"/>
<comment type="caution">
    <text evidence="2">The sequence shown here is derived from an EMBL/GenBank/DDBJ whole genome shotgun (WGS) entry which is preliminary data.</text>
</comment>
<dbReference type="SMART" id="SM00120">
    <property type="entry name" value="HX"/>
    <property type="match status" value="3"/>
</dbReference>
<dbReference type="PROSITE" id="PS51642">
    <property type="entry name" value="HEMOPEXIN_2"/>
    <property type="match status" value="2"/>
</dbReference>
<name>A0ABR3GCW0_9PEZI</name>
<gene>
    <name evidence="2" type="ORF">Q9L58_007416</name>
</gene>
<dbReference type="InterPro" id="IPR018487">
    <property type="entry name" value="Hemopexin-like_repeat"/>
</dbReference>